<sequence length="246" mass="26886">MEFQLLGPLQVVHDGTVIPIRAAQQRTLLAVLALHHGRLVLADQLIDRLWPTTPPAGARATLRTYVMRLRKVLGDPTVIETMATGYRLVGGTTDLQHFDSLVAQPPTLALLDQALSLWRGTPVDGLLPAETQTLADRYLDVLTQRCQLAVDLGLHDDVIPALQDLVTLHPLREHLSALLIRALHAAGRPAEALAAYDQARTALSDQLGIDPGTELTAAHALLTDPTPRRVVSQLPPDRRQLRRPPP</sequence>
<evidence type="ECO:0000256" key="1">
    <source>
        <dbReference type="ARBA" id="ARBA00005820"/>
    </source>
</evidence>
<feature type="DNA-binding region" description="OmpR/PhoB-type" evidence="5">
    <location>
        <begin position="1"/>
        <end position="90"/>
    </location>
</feature>
<dbReference type="SUPFAM" id="SSF48452">
    <property type="entry name" value="TPR-like"/>
    <property type="match status" value="1"/>
</dbReference>
<gene>
    <name evidence="8" type="ORF">ACFFH7_23770</name>
</gene>
<keyword evidence="9" id="KW-1185">Reference proteome</keyword>
<evidence type="ECO:0000313" key="8">
    <source>
        <dbReference type="EMBL" id="MFC0544546.1"/>
    </source>
</evidence>
<dbReference type="CDD" id="cd15831">
    <property type="entry name" value="BTAD"/>
    <property type="match status" value="1"/>
</dbReference>
<dbReference type="RefSeq" id="WP_273936025.1">
    <property type="nucleotide sequence ID" value="NZ_CP097263.1"/>
</dbReference>
<dbReference type="InterPro" id="IPR001867">
    <property type="entry name" value="OmpR/PhoB-type_DNA-bd"/>
</dbReference>
<dbReference type="PROSITE" id="PS51755">
    <property type="entry name" value="OMPR_PHOB"/>
    <property type="match status" value="1"/>
</dbReference>
<evidence type="ECO:0000259" key="7">
    <source>
        <dbReference type="PROSITE" id="PS51755"/>
    </source>
</evidence>
<dbReference type="SMART" id="SM01043">
    <property type="entry name" value="BTAD"/>
    <property type="match status" value="1"/>
</dbReference>
<keyword evidence="3 5" id="KW-0238">DNA-binding</keyword>
<dbReference type="Pfam" id="PF03704">
    <property type="entry name" value="BTAD"/>
    <property type="match status" value="1"/>
</dbReference>
<comment type="similarity">
    <text evidence="1">Belongs to the AfsR/DnrI/RedD regulatory family.</text>
</comment>
<reference evidence="8 9" key="1">
    <citation type="submission" date="2024-09" db="EMBL/GenBank/DDBJ databases">
        <authorList>
            <person name="Sun Q."/>
            <person name="Mori K."/>
        </authorList>
    </citation>
    <scope>NUCLEOTIDE SEQUENCE [LARGE SCALE GENOMIC DNA]</scope>
    <source>
        <strain evidence="8 9">TBRC 1432</strain>
    </source>
</reference>
<dbReference type="InterPro" id="IPR005158">
    <property type="entry name" value="BTAD"/>
</dbReference>
<dbReference type="PANTHER" id="PTHR35807">
    <property type="entry name" value="TRANSCRIPTIONAL REGULATOR REDD-RELATED"/>
    <property type="match status" value="1"/>
</dbReference>
<dbReference type="Pfam" id="PF00486">
    <property type="entry name" value="Trans_reg_C"/>
    <property type="match status" value="1"/>
</dbReference>
<dbReference type="EMBL" id="JBHLUD010000007">
    <property type="protein sequence ID" value="MFC0544546.1"/>
    <property type="molecule type" value="Genomic_DNA"/>
</dbReference>
<organism evidence="8 9">
    <name type="scientific">Kutzneria chonburiensis</name>
    <dbReference type="NCBI Taxonomy" id="1483604"/>
    <lineage>
        <taxon>Bacteria</taxon>
        <taxon>Bacillati</taxon>
        <taxon>Actinomycetota</taxon>
        <taxon>Actinomycetes</taxon>
        <taxon>Pseudonocardiales</taxon>
        <taxon>Pseudonocardiaceae</taxon>
        <taxon>Kutzneria</taxon>
    </lineage>
</organism>
<accession>A0ABV6MXF9</accession>
<feature type="domain" description="OmpR/PhoB-type" evidence="7">
    <location>
        <begin position="1"/>
        <end position="90"/>
    </location>
</feature>
<evidence type="ECO:0000313" key="9">
    <source>
        <dbReference type="Proteomes" id="UP001589810"/>
    </source>
</evidence>
<evidence type="ECO:0000256" key="4">
    <source>
        <dbReference type="ARBA" id="ARBA00023163"/>
    </source>
</evidence>
<proteinExistence type="inferred from homology"/>
<evidence type="ECO:0000256" key="2">
    <source>
        <dbReference type="ARBA" id="ARBA00023015"/>
    </source>
</evidence>
<dbReference type="SMART" id="SM00862">
    <property type="entry name" value="Trans_reg_C"/>
    <property type="match status" value="1"/>
</dbReference>
<keyword evidence="4" id="KW-0804">Transcription</keyword>
<feature type="region of interest" description="Disordered" evidence="6">
    <location>
        <begin position="226"/>
        <end position="246"/>
    </location>
</feature>
<name>A0ABV6MXF9_9PSEU</name>
<dbReference type="InterPro" id="IPR016032">
    <property type="entry name" value="Sig_transdc_resp-reg_C-effctor"/>
</dbReference>
<comment type="caution">
    <text evidence="8">The sequence shown here is derived from an EMBL/GenBank/DDBJ whole genome shotgun (WGS) entry which is preliminary data.</text>
</comment>
<dbReference type="SUPFAM" id="SSF46894">
    <property type="entry name" value="C-terminal effector domain of the bipartite response regulators"/>
    <property type="match status" value="1"/>
</dbReference>
<dbReference type="InterPro" id="IPR051677">
    <property type="entry name" value="AfsR-DnrI-RedD_regulator"/>
</dbReference>
<evidence type="ECO:0000256" key="6">
    <source>
        <dbReference type="SAM" id="MobiDB-lite"/>
    </source>
</evidence>
<evidence type="ECO:0000256" key="5">
    <source>
        <dbReference type="PROSITE-ProRule" id="PRU01091"/>
    </source>
</evidence>
<protein>
    <submittedName>
        <fullName evidence="8">BTAD domain-containing putative transcriptional regulator</fullName>
    </submittedName>
</protein>
<dbReference type="InterPro" id="IPR011990">
    <property type="entry name" value="TPR-like_helical_dom_sf"/>
</dbReference>
<dbReference type="InterPro" id="IPR036388">
    <property type="entry name" value="WH-like_DNA-bd_sf"/>
</dbReference>
<dbReference type="Gene3D" id="1.25.40.10">
    <property type="entry name" value="Tetratricopeptide repeat domain"/>
    <property type="match status" value="1"/>
</dbReference>
<keyword evidence="2" id="KW-0805">Transcription regulation</keyword>
<dbReference type="Gene3D" id="1.10.10.10">
    <property type="entry name" value="Winged helix-like DNA-binding domain superfamily/Winged helix DNA-binding domain"/>
    <property type="match status" value="1"/>
</dbReference>
<evidence type="ECO:0000256" key="3">
    <source>
        <dbReference type="ARBA" id="ARBA00023125"/>
    </source>
</evidence>
<dbReference type="Proteomes" id="UP001589810">
    <property type="component" value="Unassembled WGS sequence"/>
</dbReference>
<dbReference type="PANTHER" id="PTHR35807:SF1">
    <property type="entry name" value="TRANSCRIPTIONAL REGULATOR REDD"/>
    <property type="match status" value="1"/>
</dbReference>